<dbReference type="Pfam" id="PF03328">
    <property type="entry name" value="HpcH_HpaI"/>
    <property type="match status" value="1"/>
</dbReference>
<dbReference type="InterPro" id="IPR040186">
    <property type="entry name" value="Citramalyl-CoA_lyase"/>
</dbReference>
<evidence type="ECO:0000256" key="5">
    <source>
        <dbReference type="PIRSR" id="PIRSR015582-1"/>
    </source>
</evidence>
<dbReference type="InterPro" id="IPR005000">
    <property type="entry name" value="Aldolase/citrate-lyase_domain"/>
</dbReference>
<feature type="domain" description="HpcH/HpaI aldolase/citrate lyase" evidence="7">
    <location>
        <begin position="14"/>
        <end position="233"/>
    </location>
</feature>
<comment type="caution">
    <text evidence="8">The sequence shown here is derived from an EMBL/GenBank/DDBJ whole genome shotgun (WGS) entry which is preliminary data.</text>
</comment>
<evidence type="ECO:0000256" key="1">
    <source>
        <dbReference type="ARBA" id="ARBA00001946"/>
    </source>
</evidence>
<dbReference type="Gene3D" id="3.20.20.60">
    <property type="entry name" value="Phosphoenolpyruvate-binding domains"/>
    <property type="match status" value="1"/>
</dbReference>
<dbReference type="GO" id="GO:0047777">
    <property type="term" value="F:(S)-citramalyl-CoA lyase activity"/>
    <property type="evidence" value="ECO:0007669"/>
    <property type="project" value="TreeGrafter"/>
</dbReference>
<proteinExistence type="inferred from homology"/>
<dbReference type="EMBL" id="JACIEZ010000004">
    <property type="protein sequence ID" value="MBB4065471.1"/>
    <property type="molecule type" value="Genomic_DNA"/>
</dbReference>
<dbReference type="EC" id="4.1.3.34" evidence="8"/>
<dbReference type="PIRSF" id="PIRSF015582">
    <property type="entry name" value="Cit_lyase_B"/>
    <property type="match status" value="1"/>
</dbReference>
<keyword evidence="8" id="KW-0456">Lyase</keyword>
<keyword evidence="4 6" id="KW-0460">Magnesium</keyword>
<feature type="binding site" evidence="5">
    <location>
        <position position="134"/>
    </location>
    <ligand>
        <name>substrate</name>
    </ligand>
</feature>
<dbReference type="PANTHER" id="PTHR11105:SF0">
    <property type="entry name" value="CITRAMALYL-COA LYASE, MITOCHONDRIAL"/>
    <property type="match status" value="1"/>
</dbReference>
<evidence type="ECO:0000313" key="8">
    <source>
        <dbReference type="EMBL" id="MBB4065471.1"/>
    </source>
</evidence>
<evidence type="ECO:0000256" key="2">
    <source>
        <dbReference type="ARBA" id="ARBA00005568"/>
    </source>
</evidence>
<dbReference type="PANTHER" id="PTHR11105">
    <property type="entry name" value="CITRATE LYASE SUBUNIT BETA-RELATED"/>
    <property type="match status" value="1"/>
</dbReference>
<dbReference type="GO" id="GO:0008816">
    <property type="term" value="F:citryl-CoA lyase activity"/>
    <property type="evidence" value="ECO:0007669"/>
    <property type="project" value="UniProtKB-EC"/>
</dbReference>
<accession>A0A7W6J638</accession>
<dbReference type="InterPro" id="IPR040442">
    <property type="entry name" value="Pyrv_kinase-like_dom_sf"/>
</dbReference>
<evidence type="ECO:0000256" key="3">
    <source>
        <dbReference type="ARBA" id="ARBA00022723"/>
    </source>
</evidence>
<evidence type="ECO:0000259" key="7">
    <source>
        <dbReference type="Pfam" id="PF03328"/>
    </source>
</evidence>
<dbReference type="GO" id="GO:0106064">
    <property type="term" value="P:regulation of cobalamin metabolic process"/>
    <property type="evidence" value="ECO:0007669"/>
    <property type="project" value="TreeGrafter"/>
</dbReference>
<comment type="similarity">
    <text evidence="2">Belongs to the HpcH/HpaI aldolase family.</text>
</comment>
<feature type="binding site" evidence="6">
    <location>
        <position position="165"/>
    </location>
    <ligand>
        <name>Mg(2+)</name>
        <dbReference type="ChEBI" id="CHEBI:18420"/>
    </ligand>
</feature>
<dbReference type="RefSeq" id="WP_246365362.1">
    <property type="nucleotide sequence ID" value="NZ_JACIEZ010000004.1"/>
</dbReference>
<evidence type="ECO:0000256" key="6">
    <source>
        <dbReference type="PIRSR" id="PIRSR015582-2"/>
    </source>
</evidence>
<feature type="binding site" evidence="5">
    <location>
        <position position="76"/>
    </location>
    <ligand>
        <name>substrate</name>
    </ligand>
</feature>
<dbReference type="GO" id="GO:0046872">
    <property type="term" value="F:metal ion binding"/>
    <property type="evidence" value="ECO:0007669"/>
    <property type="project" value="UniProtKB-KW"/>
</dbReference>
<reference evidence="8 9" key="1">
    <citation type="submission" date="2020-08" db="EMBL/GenBank/DDBJ databases">
        <title>Genomic Encyclopedia of Type Strains, Phase IV (KMG-IV): sequencing the most valuable type-strain genomes for metagenomic binning, comparative biology and taxonomic classification.</title>
        <authorList>
            <person name="Goeker M."/>
        </authorList>
    </citation>
    <scope>NUCLEOTIDE SEQUENCE [LARGE SCALE GENOMIC DNA]</scope>
    <source>
        <strain evidence="8 9">DSM 29853</strain>
    </source>
</reference>
<sequence length="303" mass="32918">MRITRSSRPPVPRRSALSIPAINQRALDKAATLAADVFILDLEDSVAEARKSEARDNLKRFFGGLVRRDRGEWVIRINGMDTAHAGADLETVLACRPDAVLIPKVESPRDILDVADRLAEADGAEAIRIWAMIETPRAVLNAALIAEAAHTPDARLEAFVIGLNDLRKETGVLPQAGRQHLLPWMMQILLAARAYGLDALDSVSNDFRDLEAFAAECRQGRAMGFDGKMLIHPAQIEAANNAFGPSAEALEEAHRIVSAFAAPEAAGLGVINIDGRMVERLHLRQAEQLIAFADRIASGRDSA</sequence>
<protein>
    <submittedName>
        <fullName evidence="8">Citrate lyase subunit beta/citryl-CoA lyase</fullName>
        <ecNumber evidence="8">4.1.3.34</ecNumber>
    </submittedName>
</protein>
<evidence type="ECO:0000313" key="9">
    <source>
        <dbReference type="Proteomes" id="UP000528286"/>
    </source>
</evidence>
<gene>
    <name evidence="8" type="ORF">GGR23_002672</name>
</gene>
<dbReference type="InterPro" id="IPR011206">
    <property type="entry name" value="Citrate_lyase_beta/mcl1/mcl2"/>
</dbReference>
<keyword evidence="9" id="KW-1185">Reference proteome</keyword>
<comment type="cofactor">
    <cofactor evidence="1">
        <name>Mg(2+)</name>
        <dbReference type="ChEBI" id="CHEBI:18420"/>
    </cofactor>
</comment>
<dbReference type="SUPFAM" id="SSF51621">
    <property type="entry name" value="Phosphoenolpyruvate/pyruvate domain"/>
    <property type="match status" value="1"/>
</dbReference>
<keyword evidence="3 6" id="KW-0479">Metal-binding</keyword>
<feature type="binding site" evidence="6">
    <location>
        <position position="134"/>
    </location>
    <ligand>
        <name>Mg(2+)</name>
        <dbReference type="ChEBI" id="CHEBI:18420"/>
    </ligand>
</feature>
<name>A0A7W6J638_9HYPH</name>
<dbReference type="AlphaFoldDB" id="A0A7W6J638"/>
<dbReference type="Proteomes" id="UP000528286">
    <property type="component" value="Unassembled WGS sequence"/>
</dbReference>
<evidence type="ECO:0000256" key="4">
    <source>
        <dbReference type="ARBA" id="ARBA00022842"/>
    </source>
</evidence>
<dbReference type="InterPro" id="IPR015813">
    <property type="entry name" value="Pyrv/PenolPyrv_kinase-like_dom"/>
</dbReference>
<organism evidence="8 9">
    <name type="scientific">Gellertiella hungarica</name>
    <dbReference type="NCBI Taxonomy" id="1572859"/>
    <lineage>
        <taxon>Bacteria</taxon>
        <taxon>Pseudomonadati</taxon>
        <taxon>Pseudomonadota</taxon>
        <taxon>Alphaproteobacteria</taxon>
        <taxon>Hyphomicrobiales</taxon>
        <taxon>Rhizobiaceae</taxon>
        <taxon>Gellertiella</taxon>
    </lineage>
</organism>